<evidence type="ECO:0000313" key="1">
    <source>
        <dbReference type="EMBL" id="MBD8052019.1"/>
    </source>
</evidence>
<dbReference type="Proteomes" id="UP000647424">
    <property type="component" value="Unassembled WGS sequence"/>
</dbReference>
<gene>
    <name evidence="1" type="ORF">IC609_15890</name>
</gene>
<comment type="caution">
    <text evidence="1">The sequence shown here is derived from an EMBL/GenBank/DDBJ whole genome shotgun (WGS) entry which is preliminary data.</text>
</comment>
<protein>
    <submittedName>
        <fullName evidence="1">Uncharacterized protein</fullName>
    </submittedName>
</protein>
<keyword evidence="2" id="KW-1185">Reference proteome</keyword>
<dbReference type="AlphaFoldDB" id="A0A927FIB6"/>
<proteinExistence type="predicted"/>
<accession>A0A927FIB6</accession>
<dbReference type="RefSeq" id="WP_191820510.1">
    <property type="nucleotide sequence ID" value="NZ_JACYFT010000008.1"/>
</dbReference>
<sequence>MNNNEDTKKQLDELLERVKPLLQNQSLNAQEIALLMQLQIELKILDMALQNKVVQQTSNHDETSRIRIIPELEIEISQRYKSIDSIYSALTIYRK</sequence>
<name>A0A927FIB6_9BURK</name>
<reference evidence="1" key="1">
    <citation type="submission" date="2020-09" db="EMBL/GenBank/DDBJ databases">
        <title>Genome seq and assembly of Limnohabitants sp.</title>
        <authorList>
            <person name="Chhetri G."/>
        </authorList>
    </citation>
    <scope>NUCLEOTIDE SEQUENCE</scope>
    <source>
        <strain evidence="1">JUR4</strain>
    </source>
</reference>
<evidence type="ECO:0000313" key="2">
    <source>
        <dbReference type="Proteomes" id="UP000647424"/>
    </source>
</evidence>
<organism evidence="1 2">
    <name type="scientific">Limnohabitans radicicola</name>
    <dbReference type="NCBI Taxonomy" id="2771427"/>
    <lineage>
        <taxon>Bacteria</taxon>
        <taxon>Pseudomonadati</taxon>
        <taxon>Pseudomonadota</taxon>
        <taxon>Betaproteobacteria</taxon>
        <taxon>Burkholderiales</taxon>
        <taxon>Comamonadaceae</taxon>
        <taxon>Limnohabitans</taxon>
    </lineage>
</organism>
<dbReference type="EMBL" id="JACYFT010000008">
    <property type="protein sequence ID" value="MBD8052019.1"/>
    <property type="molecule type" value="Genomic_DNA"/>
</dbReference>